<dbReference type="GO" id="GO:0009678">
    <property type="term" value="F:diphosphate hydrolysis-driven proton transmembrane transporter activity"/>
    <property type="evidence" value="ECO:0007669"/>
    <property type="project" value="UniProtKB-EC"/>
</dbReference>
<dbReference type="GO" id="GO:0004427">
    <property type="term" value="F:inorganic diphosphate phosphatase activity"/>
    <property type="evidence" value="ECO:0007669"/>
    <property type="project" value="InterPro"/>
</dbReference>
<evidence type="ECO:0000313" key="11">
    <source>
        <dbReference type="EMBL" id="KAH7424305.1"/>
    </source>
</evidence>
<evidence type="ECO:0000256" key="1">
    <source>
        <dbReference type="ARBA" id="ARBA00004127"/>
    </source>
</evidence>
<evidence type="ECO:0000256" key="7">
    <source>
        <dbReference type="ARBA" id="ARBA00022989"/>
    </source>
</evidence>
<organism evidence="11 12">
    <name type="scientific">Ceratopteris richardii</name>
    <name type="common">Triangle waterfern</name>
    <dbReference type="NCBI Taxonomy" id="49495"/>
    <lineage>
        <taxon>Eukaryota</taxon>
        <taxon>Viridiplantae</taxon>
        <taxon>Streptophyta</taxon>
        <taxon>Embryophyta</taxon>
        <taxon>Tracheophyta</taxon>
        <taxon>Polypodiopsida</taxon>
        <taxon>Polypodiidae</taxon>
        <taxon>Polypodiales</taxon>
        <taxon>Pteridineae</taxon>
        <taxon>Pteridaceae</taxon>
        <taxon>Parkerioideae</taxon>
        <taxon>Ceratopteris</taxon>
    </lineage>
</organism>
<dbReference type="OrthoDB" id="754859at2759"/>
<evidence type="ECO:0000256" key="2">
    <source>
        <dbReference type="ARBA" id="ARBA00013242"/>
    </source>
</evidence>
<dbReference type="EC" id="7.1.3.1" evidence="2"/>
<evidence type="ECO:0000256" key="5">
    <source>
        <dbReference type="ARBA" id="ARBA00022842"/>
    </source>
</evidence>
<dbReference type="PANTHER" id="PTHR31998">
    <property type="entry name" value="K(+)-INSENSITIVE PYROPHOSPHATE-ENERGIZED PROTON PUMP"/>
    <property type="match status" value="1"/>
</dbReference>
<comment type="caution">
    <text evidence="11">The sequence shown here is derived from an EMBL/GenBank/DDBJ whole genome shotgun (WGS) entry which is preliminary data.</text>
</comment>
<dbReference type="GO" id="GO:0012505">
    <property type="term" value="C:endomembrane system"/>
    <property type="evidence" value="ECO:0007669"/>
    <property type="project" value="UniProtKB-SubCell"/>
</dbReference>
<keyword evidence="5" id="KW-0460">Magnesium</keyword>
<evidence type="ECO:0000256" key="10">
    <source>
        <dbReference type="SAM" id="Phobius"/>
    </source>
</evidence>
<name>A0A8T2TS98_CERRI</name>
<keyword evidence="3" id="KW-0813">Transport</keyword>
<reference evidence="11" key="1">
    <citation type="submission" date="2021-08" db="EMBL/GenBank/DDBJ databases">
        <title>WGS assembly of Ceratopteris richardii.</title>
        <authorList>
            <person name="Marchant D.B."/>
            <person name="Chen G."/>
            <person name="Jenkins J."/>
            <person name="Shu S."/>
            <person name="Leebens-Mack J."/>
            <person name="Grimwood J."/>
            <person name="Schmutz J."/>
            <person name="Soltis P."/>
            <person name="Soltis D."/>
            <person name="Chen Z.-H."/>
        </authorList>
    </citation>
    <scope>NUCLEOTIDE SEQUENCE</scope>
    <source>
        <strain evidence="11">Whitten #5841</strain>
        <tissue evidence="11">Leaf</tissue>
    </source>
</reference>
<gene>
    <name evidence="11" type="ORF">KP509_11G001800</name>
</gene>
<evidence type="ECO:0000313" key="12">
    <source>
        <dbReference type="Proteomes" id="UP000825935"/>
    </source>
</evidence>
<accession>A0A8T2TS98</accession>
<protein>
    <recommendedName>
        <fullName evidence="2">H(+)-exporting diphosphatase</fullName>
        <ecNumber evidence="2">7.1.3.1</ecNumber>
    </recommendedName>
</protein>
<keyword evidence="7 10" id="KW-1133">Transmembrane helix</keyword>
<proteinExistence type="predicted"/>
<dbReference type="InterPro" id="IPR004131">
    <property type="entry name" value="PPase-energised_H-pump"/>
</dbReference>
<dbReference type="EMBL" id="CM035416">
    <property type="protein sequence ID" value="KAH7424305.1"/>
    <property type="molecule type" value="Genomic_DNA"/>
</dbReference>
<dbReference type="GO" id="GO:0016020">
    <property type="term" value="C:membrane"/>
    <property type="evidence" value="ECO:0007669"/>
    <property type="project" value="InterPro"/>
</dbReference>
<sequence>MDFGPKGSYAYKARVIGDTVGDPLQDTAGPSLTIPIKLTDIESLVFVHFFCCLWWPPFHVIGIITFMSCSLKLVCRWFSHRE</sequence>
<dbReference type="AlphaFoldDB" id="A0A8T2TS98"/>
<keyword evidence="12" id="KW-1185">Reference proteome</keyword>
<evidence type="ECO:0000256" key="9">
    <source>
        <dbReference type="ARBA" id="ARBA00023136"/>
    </source>
</evidence>
<dbReference type="Pfam" id="PF03030">
    <property type="entry name" value="H_PPase"/>
    <property type="match status" value="1"/>
</dbReference>
<comment type="subcellular location">
    <subcellularLocation>
        <location evidence="1">Endomembrane system</location>
        <topology evidence="1">Multi-pass membrane protein</topology>
    </subcellularLocation>
</comment>
<dbReference type="Proteomes" id="UP000825935">
    <property type="component" value="Chromosome 11"/>
</dbReference>
<keyword evidence="6" id="KW-1278">Translocase</keyword>
<evidence type="ECO:0000256" key="3">
    <source>
        <dbReference type="ARBA" id="ARBA00022448"/>
    </source>
</evidence>
<keyword evidence="8" id="KW-0406">Ion transport</keyword>
<evidence type="ECO:0000256" key="8">
    <source>
        <dbReference type="ARBA" id="ARBA00023065"/>
    </source>
</evidence>
<evidence type="ECO:0000256" key="4">
    <source>
        <dbReference type="ARBA" id="ARBA00022692"/>
    </source>
</evidence>
<evidence type="ECO:0000256" key="6">
    <source>
        <dbReference type="ARBA" id="ARBA00022967"/>
    </source>
</evidence>
<feature type="transmembrane region" description="Helical" evidence="10">
    <location>
        <begin position="53"/>
        <end position="75"/>
    </location>
</feature>
<keyword evidence="9 10" id="KW-0472">Membrane</keyword>
<keyword evidence="4 10" id="KW-0812">Transmembrane</keyword>